<feature type="compositionally biased region" description="Basic and acidic residues" evidence="1">
    <location>
        <begin position="123"/>
        <end position="173"/>
    </location>
</feature>
<reference evidence="3 4" key="1">
    <citation type="submission" date="2012-10" db="EMBL/GenBank/DDBJ databases">
        <authorList>
            <person name="Zafar N."/>
            <person name="Inman J."/>
            <person name="Hall N."/>
            <person name="Lorenzi H."/>
            <person name="Caler E."/>
        </authorList>
    </citation>
    <scope>NUCLEOTIDE SEQUENCE [LARGE SCALE GENOMIC DNA]</scope>
    <source>
        <strain evidence="3 4">IP1</strain>
    </source>
</reference>
<dbReference type="EMBL" id="KB206783">
    <property type="protein sequence ID" value="ELP87935.1"/>
    <property type="molecule type" value="Genomic_DNA"/>
</dbReference>
<accession>A0A0A1U1N7</accession>
<dbReference type="Proteomes" id="UP000014680">
    <property type="component" value="Unassembled WGS sequence"/>
</dbReference>
<keyword evidence="2" id="KW-0812">Transmembrane</keyword>
<evidence type="ECO:0000256" key="2">
    <source>
        <dbReference type="SAM" id="Phobius"/>
    </source>
</evidence>
<evidence type="ECO:0000313" key="3">
    <source>
        <dbReference type="EMBL" id="ELP87935.1"/>
    </source>
</evidence>
<dbReference type="RefSeq" id="XP_004254706.1">
    <property type="nucleotide sequence ID" value="XM_004254658.1"/>
</dbReference>
<dbReference type="AlphaFoldDB" id="A0A0A1U1N7"/>
<dbReference type="GeneID" id="14886819"/>
<keyword evidence="2" id="KW-0472">Membrane</keyword>
<feature type="compositionally biased region" description="Basic and acidic residues" evidence="1">
    <location>
        <begin position="87"/>
        <end position="105"/>
    </location>
</feature>
<organism evidence="3 4">
    <name type="scientific">Entamoeba invadens IP1</name>
    <dbReference type="NCBI Taxonomy" id="370355"/>
    <lineage>
        <taxon>Eukaryota</taxon>
        <taxon>Amoebozoa</taxon>
        <taxon>Evosea</taxon>
        <taxon>Archamoebae</taxon>
        <taxon>Mastigamoebida</taxon>
        <taxon>Entamoebidae</taxon>
        <taxon>Entamoeba</taxon>
    </lineage>
</organism>
<feature type="region of interest" description="Disordered" evidence="1">
    <location>
        <begin position="63"/>
        <end position="175"/>
    </location>
</feature>
<keyword evidence="2" id="KW-1133">Transmembrane helix</keyword>
<sequence length="355" mass="41209">MFNKLKFGARRMFSLQHRADKEFVKPVRLPELKIKSTQNHITTFSLPSDDKCDDQINFISSPKQDVQNLYNKTNRSLEDDDSSNSNEEIKELKKCETPDEIDKIEKIKKRIKKKDTQRKRSKRETQKNEKKKKEDEKCSTIKLEAKKSQKNEKIEKLEEVNNKSNNKNEKSETFEGLTSSFQNEMKSLDIIGETNATTKDMKKSDETFCVSNFPDENDDIKTHHIETSTDFVIFENQKKDEEINSTSPQLLQPEKVEIQKNSNVSPPQLSQKPLKDPKKNKKLNLLKKVPKRRVGEENLLLKDNLKSQKLGSDEKNQGKCLVLSKTCNFLSLVTTVLFILFTSLSIWDDVLNDMM</sequence>
<evidence type="ECO:0000256" key="1">
    <source>
        <dbReference type="SAM" id="MobiDB-lite"/>
    </source>
</evidence>
<dbReference type="KEGG" id="eiv:EIN_275220"/>
<protein>
    <submittedName>
        <fullName evidence="3">Uncharacterized protein</fullName>
    </submittedName>
</protein>
<proteinExistence type="predicted"/>
<feature type="compositionally biased region" description="Polar residues" evidence="1">
    <location>
        <begin position="63"/>
        <end position="74"/>
    </location>
</feature>
<feature type="compositionally biased region" description="Basic residues" evidence="1">
    <location>
        <begin position="106"/>
        <end position="122"/>
    </location>
</feature>
<gene>
    <name evidence="3" type="ORF">EIN_275220</name>
</gene>
<evidence type="ECO:0000313" key="4">
    <source>
        <dbReference type="Proteomes" id="UP000014680"/>
    </source>
</evidence>
<dbReference type="VEuPathDB" id="AmoebaDB:EIN_275220"/>
<keyword evidence="4" id="KW-1185">Reference proteome</keyword>
<name>A0A0A1U1N7_ENTIV</name>
<feature type="transmembrane region" description="Helical" evidence="2">
    <location>
        <begin position="329"/>
        <end position="347"/>
    </location>
</feature>